<feature type="domain" description="DNA2/NAM7 helicase-like C-terminal" evidence="7">
    <location>
        <begin position="774"/>
        <end position="943"/>
    </location>
</feature>
<evidence type="ECO:0000259" key="6">
    <source>
        <dbReference type="Pfam" id="PF13086"/>
    </source>
</evidence>
<dbReference type="InterPro" id="IPR050534">
    <property type="entry name" value="Coronavir_polyprotein_1ab"/>
</dbReference>
<dbReference type="InterPro" id="IPR041679">
    <property type="entry name" value="DNA2/NAM7-like_C"/>
</dbReference>
<comment type="similarity">
    <text evidence="1">Belongs to the DNA2/NAM7 helicase family.</text>
</comment>
<dbReference type="GO" id="GO:0005524">
    <property type="term" value="F:ATP binding"/>
    <property type="evidence" value="ECO:0007669"/>
    <property type="project" value="UniProtKB-KW"/>
</dbReference>
<dbReference type="InterPro" id="IPR041677">
    <property type="entry name" value="DNA2/NAM7_AAA_11"/>
</dbReference>
<dbReference type="PANTHER" id="PTHR43788:SF8">
    <property type="entry name" value="DNA-BINDING PROTEIN SMUBP-2"/>
    <property type="match status" value="1"/>
</dbReference>
<accession>A0A0K1Q4P8</accession>
<evidence type="ECO:0000313" key="9">
    <source>
        <dbReference type="Proteomes" id="UP000064967"/>
    </source>
</evidence>
<keyword evidence="4 8" id="KW-0347">Helicase</keyword>
<dbReference type="Pfam" id="PF13086">
    <property type="entry name" value="AAA_11"/>
    <property type="match status" value="2"/>
</dbReference>
<dbReference type="SUPFAM" id="SSF52540">
    <property type="entry name" value="P-loop containing nucleoside triphosphate hydrolases"/>
    <property type="match status" value="1"/>
</dbReference>
<dbReference type="STRING" id="1391654.AKJ09_07033"/>
<dbReference type="KEGG" id="llu:AKJ09_07033"/>
<evidence type="ECO:0000256" key="4">
    <source>
        <dbReference type="ARBA" id="ARBA00022806"/>
    </source>
</evidence>
<dbReference type="GO" id="GO:0043139">
    <property type="term" value="F:5'-3' DNA helicase activity"/>
    <property type="evidence" value="ECO:0007669"/>
    <property type="project" value="TreeGrafter"/>
</dbReference>
<evidence type="ECO:0000256" key="3">
    <source>
        <dbReference type="ARBA" id="ARBA00022801"/>
    </source>
</evidence>
<feature type="domain" description="DNA2/NAM7 helicase helicase" evidence="6">
    <location>
        <begin position="676"/>
        <end position="731"/>
    </location>
</feature>
<proteinExistence type="inferred from homology"/>
<dbReference type="InterPro" id="IPR047187">
    <property type="entry name" value="SF1_C_Upf1"/>
</dbReference>
<keyword evidence="5" id="KW-0067">ATP-binding</keyword>
<evidence type="ECO:0000256" key="2">
    <source>
        <dbReference type="ARBA" id="ARBA00022741"/>
    </source>
</evidence>
<dbReference type="InterPro" id="IPR027417">
    <property type="entry name" value="P-loop_NTPase"/>
</dbReference>
<keyword evidence="3" id="KW-0378">Hydrolase</keyword>
<name>A0A0K1Q4P8_9BACT</name>
<dbReference type="AlphaFoldDB" id="A0A0K1Q4P8"/>
<evidence type="ECO:0000256" key="1">
    <source>
        <dbReference type="ARBA" id="ARBA00007913"/>
    </source>
</evidence>
<evidence type="ECO:0000313" key="8">
    <source>
        <dbReference type="EMBL" id="AKV00370.1"/>
    </source>
</evidence>
<evidence type="ECO:0000256" key="5">
    <source>
        <dbReference type="ARBA" id="ARBA00022840"/>
    </source>
</evidence>
<gene>
    <name evidence="8" type="ORF">AKJ09_07033</name>
</gene>
<dbReference type="Gene3D" id="3.40.50.300">
    <property type="entry name" value="P-loop containing nucleotide triphosphate hydrolases"/>
    <property type="match status" value="2"/>
</dbReference>
<dbReference type="Proteomes" id="UP000064967">
    <property type="component" value="Chromosome"/>
</dbReference>
<protein>
    <submittedName>
        <fullName evidence="8">DNA helicase</fullName>
    </submittedName>
</protein>
<dbReference type="EMBL" id="CP012333">
    <property type="protein sequence ID" value="AKV00370.1"/>
    <property type="molecule type" value="Genomic_DNA"/>
</dbReference>
<dbReference type="GO" id="GO:0016787">
    <property type="term" value="F:hydrolase activity"/>
    <property type="evidence" value="ECO:0007669"/>
    <property type="project" value="UniProtKB-KW"/>
</dbReference>
<dbReference type="Pfam" id="PF13087">
    <property type="entry name" value="AAA_12"/>
    <property type="match status" value="1"/>
</dbReference>
<organism evidence="8 9">
    <name type="scientific">Labilithrix luteola</name>
    <dbReference type="NCBI Taxonomy" id="1391654"/>
    <lineage>
        <taxon>Bacteria</taxon>
        <taxon>Pseudomonadati</taxon>
        <taxon>Myxococcota</taxon>
        <taxon>Polyangia</taxon>
        <taxon>Polyangiales</taxon>
        <taxon>Labilitrichaceae</taxon>
        <taxon>Labilithrix</taxon>
    </lineage>
</organism>
<keyword evidence="9" id="KW-1185">Reference proteome</keyword>
<sequence length="964" mass="102392">MRPTLDPLRYGIRALDEMAREQASVTPPPPSRAEEFSPHPVLRPAARDGAALSLRLFTDADDDATALVLGDETSRRFAPIPPRAASLFEAHAAVMASGGEESLTVGFPLVTFVQQGSARAAPLFSRGGGRARWMTGEATWKLPANAREGVTFPLPDALVLELGDGEPYTLHAGVWHFLFGLDGAALAAIAAAGRTSTSALVRAATRVLESGGEDTEIETPSTDDLTREDLAALAEAAARRASPSRALRCHPHGLAMLPPRGDPTSGLRTDLHDVMDEPLPPRGPLAVYLGASPGPIRKEPIFTSGKMPPTPSQLEAARAFEGSEDIVAVCGPPGCGKTALLHHVTAQTVVACALGTLWSNVPSRAAAWPLVVTSTNNGAVDHALAPFLSGPGLPVGIRLGNRRTLAETTSASLAAMIEALEKPGELSLPDARAAFEALAAPARAFLRDRADARKARATESERRQSLEKHAVVLRDELARVSGGPPPAVELVDLEATDRALREHAEAAARVAPLHLEGAKASVARACEKWARANELRKPRIEPMLAVLGLAMPFGDLDSSNARDDIDRQLAAIEATLGSIAAVRSALLAPALREELAAIQKELGVVAGEAGEPPLDPALYDAALAVRDAWARAHRTALLPRLAAARDAARGDTSGARGRPLPLALREIAPLFPVAGCTLLSMRASFPLDRDVIDRLVIDEAAQCAPIYAVPALARARRAMLTGDVAQLPPVYTLDPRVDERLARGLDEKGVAPFRMSAEATTSAQAVAEPRARTRLTLTEHFRSQHEIVTLASRWSGYRLDVRTPSRSLGDVSRRLDAPVLALPVPGVGARAPEGVVNETEAARAIELVFELIADGVAPSDIAVLTPFVGQCVRIERELVARGLHVRDGVLVSTVHRLQGGERRVVVFSVTATERRHLKWLGERPHLLHVATSRAQDHLVILVDPSAAAREPALAPLRELLGTSC</sequence>
<dbReference type="CDD" id="cd18808">
    <property type="entry name" value="SF1_C_Upf1"/>
    <property type="match status" value="1"/>
</dbReference>
<reference evidence="8 9" key="1">
    <citation type="submission" date="2015-08" db="EMBL/GenBank/DDBJ databases">
        <authorList>
            <person name="Babu N.S."/>
            <person name="Beckwith C.J."/>
            <person name="Beseler K.G."/>
            <person name="Brison A."/>
            <person name="Carone J.V."/>
            <person name="Caskin T.P."/>
            <person name="Diamond M."/>
            <person name="Durham M.E."/>
            <person name="Foxe J.M."/>
            <person name="Go M."/>
            <person name="Henderson B.A."/>
            <person name="Jones I.B."/>
            <person name="McGettigan J.A."/>
            <person name="Micheletti S.J."/>
            <person name="Nasrallah M.E."/>
            <person name="Ortiz D."/>
            <person name="Piller C.R."/>
            <person name="Privatt S.R."/>
            <person name="Schneider S.L."/>
            <person name="Sharp S."/>
            <person name="Smith T.C."/>
            <person name="Stanton J.D."/>
            <person name="Ullery H.E."/>
            <person name="Wilson R.J."/>
            <person name="Serrano M.G."/>
            <person name="Buck G."/>
            <person name="Lee V."/>
            <person name="Wang Y."/>
            <person name="Carvalho R."/>
            <person name="Voegtly L."/>
            <person name="Shi R."/>
            <person name="Duckworth R."/>
            <person name="Johnson A."/>
            <person name="Loviza R."/>
            <person name="Walstead R."/>
            <person name="Shah Z."/>
            <person name="Kiflezghi M."/>
            <person name="Wade K."/>
            <person name="Ball S.L."/>
            <person name="Bradley K.W."/>
            <person name="Asai D.J."/>
            <person name="Bowman C.A."/>
            <person name="Russell D.A."/>
            <person name="Pope W.H."/>
            <person name="Jacobs-Sera D."/>
            <person name="Hendrix R.W."/>
            <person name="Hatfull G.F."/>
        </authorList>
    </citation>
    <scope>NUCLEOTIDE SEQUENCE [LARGE SCALE GENOMIC DNA]</scope>
    <source>
        <strain evidence="8 9">DSM 27648</strain>
    </source>
</reference>
<dbReference type="OrthoDB" id="9757917at2"/>
<evidence type="ECO:0000259" key="7">
    <source>
        <dbReference type="Pfam" id="PF13087"/>
    </source>
</evidence>
<feature type="domain" description="DNA2/NAM7 helicase helicase" evidence="6">
    <location>
        <begin position="312"/>
        <end position="462"/>
    </location>
</feature>
<dbReference type="RefSeq" id="WP_146651672.1">
    <property type="nucleotide sequence ID" value="NZ_CP012333.1"/>
</dbReference>
<dbReference type="PANTHER" id="PTHR43788">
    <property type="entry name" value="DNA2/NAM7 HELICASE FAMILY MEMBER"/>
    <property type="match status" value="1"/>
</dbReference>
<keyword evidence="2" id="KW-0547">Nucleotide-binding</keyword>